<evidence type="ECO:0000313" key="5">
    <source>
        <dbReference type="EMBL" id="KAA5535418.1"/>
    </source>
</evidence>
<dbReference type="InterPro" id="IPR039425">
    <property type="entry name" value="RNA_pol_sigma-70-like"/>
</dbReference>
<evidence type="ECO:0000256" key="3">
    <source>
        <dbReference type="ARBA" id="ARBA00023082"/>
    </source>
</evidence>
<organism evidence="5 6">
    <name type="scientific">Roseiconus nitratireducens</name>
    <dbReference type="NCBI Taxonomy" id="2605748"/>
    <lineage>
        <taxon>Bacteria</taxon>
        <taxon>Pseudomonadati</taxon>
        <taxon>Planctomycetota</taxon>
        <taxon>Planctomycetia</taxon>
        <taxon>Pirellulales</taxon>
        <taxon>Pirellulaceae</taxon>
        <taxon>Roseiconus</taxon>
    </lineage>
</organism>
<dbReference type="InterPro" id="IPR013325">
    <property type="entry name" value="RNA_pol_sigma_r2"/>
</dbReference>
<dbReference type="Gene3D" id="1.10.1740.10">
    <property type="match status" value="1"/>
</dbReference>
<evidence type="ECO:0000256" key="2">
    <source>
        <dbReference type="ARBA" id="ARBA00023015"/>
    </source>
</evidence>
<dbReference type="InterPro" id="IPR013324">
    <property type="entry name" value="RNA_pol_sigma_r3/r4-like"/>
</dbReference>
<dbReference type="PANTHER" id="PTHR43133:SF51">
    <property type="entry name" value="RNA POLYMERASE SIGMA FACTOR"/>
    <property type="match status" value="1"/>
</dbReference>
<keyword evidence="6" id="KW-1185">Reference proteome</keyword>
<dbReference type="EMBL" id="VWOX01000047">
    <property type="protein sequence ID" value="KAA5535418.1"/>
    <property type="molecule type" value="Genomic_DNA"/>
</dbReference>
<comment type="similarity">
    <text evidence="1">Belongs to the sigma-70 factor family. ECF subfamily.</text>
</comment>
<dbReference type="AlphaFoldDB" id="A0A5M6CJM8"/>
<comment type="caution">
    <text evidence="5">The sequence shown here is derived from an EMBL/GenBank/DDBJ whole genome shotgun (WGS) entry which is preliminary data.</text>
</comment>
<dbReference type="NCBIfam" id="TIGR02937">
    <property type="entry name" value="sigma70-ECF"/>
    <property type="match status" value="1"/>
</dbReference>
<evidence type="ECO:0000256" key="4">
    <source>
        <dbReference type="ARBA" id="ARBA00023163"/>
    </source>
</evidence>
<dbReference type="InterPro" id="IPR014284">
    <property type="entry name" value="RNA_pol_sigma-70_dom"/>
</dbReference>
<dbReference type="PANTHER" id="PTHR43133">
    <property type="entry name" value="RNA POLYMERASE ECF-TYPE SIGMA FACTO"/>
    <property type="match status" value="1"/>
</dbReference>
<dbReference type="GO" id="GO:0016987">
    <property type="term" value="F:sigma factor activity"/>
    <property type="evidence" value="ECO:0007669"/>
    <property type="project" value="UniProtKB-KW"/>
</dbReference>
<keyword evidence="4" id="KW-0804">Transcription</keyword>
<sequence>MRGGLMAGWDTDELWEDLRTEFVDAACRSNSWTTVWHVLIDNEIYRSQLWTCAERSLIETGAPTAWCDDVAHDAMLLLARQLQKRSDLGYDFDRPPHEFASWLRTILFRQCKEAIRSLRRRYGRDLTLEIDPVNGRGVMIEQQIDVRMAIDDLDEPVRTIMFLSYGGLSIREIADRIELTYDQVRYARTQGRAMLEERLQTGYRFD</sequence>
<evidence type="ECO:0000313" key="6">
    <source>
        <dbReference type="Proteomes" id="UP000324479"/>
    </source>
</evidence>
<dbReference type="Gene3D" id="1.10.10.10">
    <property type="entry name" value="Winged helix-like DNA-binding domain superfamily/Winged helix DNA-binding domain"/>
    <property type="match status" value="1"/>
</dbReference>
<dbReference type="Proteomes" id="UP000324479">
    <property type="component" value="Unassembled WGS sequence"/>
</dbReference>
<dbReference type="SUPFAM" id="SSF88659">
    <property type="entry name" value="Sigma3 and sigma4 domains of RNA polymerase sigma factors"/>
    <property type="match status" value="1"/>
</dbReference>
<evidence type="ECO:0000256" key="1">
    <source>
        <dbReference type="ARBA" id="ARBA00010641"/>
    </source>
</evidence>
<reference evidence="5 6" key="1">
    <citation type="submission" date="2019-08" db="EMBL/GenBank/DDBJ databases">
        <authorList>
            <person name="Dhanesh K."/>
            <person name="Kumar G."/>
            <person name="Sasikala C."/>
            <person name="Venkata Ramana C."/>
        </authorList>
    </citation>
    <scope>NUCLEOTIDE SEQUENCE [LARGE SCALE GENOMIC DNA]</scope>
    <source>
        <strain evidence="5 6">JC645</strain>
    </source>
</reference>
<dbReference type="GO" id="GO:0006352">
    <property type="term" value="P:DNA-templated transcription initiation"/>
    <property type="evidence" value="ECO:0007669"/>
    <property type="project" value="InterPro"/>
</dbReference>
<dbReference type="SUPFAM" id="SSF88946">
    <property type="entry name" value="Sigma2 domain of RNA polymerase sigma factors"/>
    <property type="match status" value="1"/>
</dbReference>
<accession>A0A5M6CJM8</accession>
<keyword evidence="3" id="KW-0731">Sigma factor</keyword>
<name>A0A5M6CJM8_9BACT</name>
<keyword evidence="2" id="KW-0805">Transcription regulation</keyword>
<proteinExistence type="inferred from homology"/>
<dbReference type="InterPro" id="IPR036388">
    <property type="entry name" value="WH-like_DNA-bd_sf"/>
</dbReference>
<gene>
    <name evidence="5" type="ORF">FYK55_28520</name>
</gene>
<protein>
    <submittedName>
        <fullName evidence="5">Sigma-70 family RNA polymerase sigma factor</fullName>
    </submittedName>
</protein>